<gene>
    <name evidence="3" type="ORF">LX13_004399</name>
</gene>
<keyword evidence="3" id="KW-0378">Hydrolase</keyword>
<evidence type="ECO:0000256" key="1">
    <source>
        <dbReference type="SAM" id="MobiDB-lite"/>
    </source>
</evidence>
<dbReference type="EMBL" id="JAMTCJ010000004">
    <property type="protein sequence ID" value="MCP2178558.1"/>
    <property type="molecule type" value="Genomic_DNA"/>
</dbReference>
<feature type="domain" description="Serine aminopeptidase S33" evidence="2">
    <location>
        <begin position="91"/>
        <end position="231"/>
    </location>
</feature>
<proteinExistence type="predicted"/>
<keyword evidence="4" id="KW-1185">Reference proteome</keyword>
<dbReference type="Pfam" id="PF12146">
    <property type="entry name" value="Hydrolase_4"/>
    <property type="match status" value="1"/>
</dbReference>
<comment type="caution">
    <text evidence="3">The sequence shown here is derived from an EMBL/GenBank/DDBJ whole genome shotgun (WGS) entry which is preliminary data.</text>
</comment>
<name>A0ABT1HKU3_9NOCA</name>
<dbReference type="SUPFAM" id="SSF53474">
    <property type="entry name" value="alpha/beta-Hydrolases"/>
    <property type="match status" value="1"/>
</dbReference>
<dbReference type="PANTHER" id="PTHR11614">
    <property type="entry name" value="PHOSPHOLIPASE-RELATED"/>
    <property type="match status" value="1"/>
</dbReference>
<dbReference type="InterPro" id="IPR051044">
    <property type="entry name" value="MAG_DAG_Lipase"/>
</dbReference>
<protein>
    <submittedName>
        <fullName evidence="3">Lysophospholipase, alpha-beta hydrolase superfamily</fullName>
    </submittedName>
</protein>
<dbReference type="GO" id="GO:0016787">
    <property type="term" value="F:hydrolase activity"/>
    <property type="evidence" value="ECO:0007669"/>
    <property type="project" value="UniProtKB-KW"/>
</dbReference>
<evidence type="ECO:0000313" key="3">
    <source>
        <dbReference type="EMBL" id="MCP2178558.1"/>
    </source>
</evidence>
<organism evidence="3 4">
    <name type="scientific">Williamsia maris</name>
    <dbReference type="NCBI Taxonomy" id="72806"/>
    <lineage>
        <taxon>Bacteria</taxon>
        <taxon>Bacillati</taxon>
        <taxon>Actinomycetota</taxon>
        <taxon>Actinomycetes</taxon>
        <taxon>Mycobacteriales</taxon>
        <taxon>Nocardiaceae</taxon>
        <taxon>Williamsia</taxon>
    </lineage>
</organism>
<sequence length="394" mass="42497">MRAPIETSVWESAPAAQYSWAVASTSHTPVPPTSDTPLAAGSAQWGPDLLGDSFEALTIDLGDDPDGEARVDATLVRRRRTATPADTEGVRPSVLYVHGFTDYFFQVALADAFGEAGYDFHALDLRKCGRSLHEGHTPHYISDLALYDAELDAALDVIDAAHPGTPIVVAAHSTGGLITPLWLDRLRTRDPQRHNRVTGLVLNSPWFDLQGPPGLRSYGTVFVNAVAKLGGLRVIPRTLPGGYGQSLHSSAHGEWDYDLRLKPLSGFPVTFGFLSAVRRGHARLHRGLDVGVPSLVLRSARSALGGPYRPAVDTADNVLDTAQIARWSGCLGNRVTAVPIEGARHDVFLSRAQPRAAAYAELSRWLSENTPTLSTRREIHPPKPGTVPARGART</sequence>
<feature type="region of interest" description="Disordered" evidence="1">
    <location>
        <begin position="371"/>
        <end position="394"/>
    </location>
</feature>
<dbReference type="Proteomes" id="UP001206895">
    <property type="component" value="Unassembled WGS sequence"/>
</dbReference>
<evidence type="ECO:0000313" key="4">
    <source>
        <dbReference type="Proteomes" id="UP001206895"/>
    </source>
</evidence>
<evidence type="ECO:0000259" key="2">
    <source>
        <dbReference type="Pfam" id="PF12146"/>
    </source>
</evidence>
<dbReference type="InterPro" id="IPR022742">
    <property type="entry name" value="Hydrolase_4"/>
</dbReference>
<accession>A0ABT1HKU3</accession>
<dbReference type="Gene3D" id="3.40.50.1820">
    <property type="entry name" value="alpha/beta hydrolase"/>
    <property type="match status" value="1"/>
</dbReference>
<dbReference type="InterPro" id="IPR029058">
    <property type="entry name" value="AB_hydrolase_fold"/>
</dbReference>
<reference evidence="3 4" key="1">
    <citation type="submission" date="2022-06" db="EMBL/GenBank/DDBJ databases">
        <title>Genomic Encyclopedia of Archaeal and Bacterial Type Strains, Phase II (KMG-II): from individual species to whole genera.</title>
        <authorList>
            <person name="Goeker M."/>
        </authorList>
    </citation>
    <scope>NUCLEOTIDE SEQUENCE [LARGE SCALE GENOMIC DNA]</scope>
    <source>
        <strain evidence="3 4">DSM 44693</strain>
    </source>
</reference>